<dbReference type="InterPro" id="IPR023193">
    <property type="entry name" value="EPSP_synthase_CS"/>
</dbReference>
<dbReference type="GO" id="GO:0005737">
    <property type="term" value="C:cytoplasm"/>
    <property type="evidence" value="ECO:0007669"/>
    <property type="project" value="UniProtKB-SubCell"/>
</dbReference>
<feature type="binding site" evidence="7">
    <location>
        <position position="169"/>
    </location>
    <ligand>
        <name>3-phosphoshikimate</name>
        <dbReference type="ChEBI" id="CHEBI:145989"/>
    </ligand>
</feature>
<keyword evidence="3 7" id="KW-0028">Amino-acid biosynthesis</keyword>
<gene>
    <name evidence="7" type="primary">aroA</name>
    <name evidence="9" type="ORF">RJ53_01295</name>
</gene>
<dbReference type="GO" id="GO:0009073">
    <property type="term" value="P:aromatic amino acid family biosynthetic process"/>
    <property type="evidence" value="ECO:0007669"/>
    <property type="project" value="UniProtKB-KW"/>
</dbReference>
<comment type="similarity">
    <text evidence="2 7">Belongs to the EPSP synthase family.</text>
</comment>
<dbReference type="SUPFAM" id="SSF55205">
    <property type="entry name" value="EPT/RTPC-like"/>
    <property type="match status" value="1"/>
</dbReference>
<feature type="binding site" evidence="7">
    <location>
        <position position="195"/>
    </location>
    <ligand>
        <name>3-phosphoshikimate</name>
        <dbReference type="ChEBI" id="CHEBI:145989"/>
    </ligand>
</feature>
<dbReference type="PROSITE" id="PS00885">
    <property type="entry name" value="EPSP_SYNTHASE_2"/>
    <property type="match status" value="1"/>
</dbReference>
<comment type="pathway">
    <text evidence="1">Metabolic intermediate biosynthesis; chorismate biosynthesis; chorismate from D-erythrose 4-phosphate and phosphoenolpyruvate: step 6/7.</text>
</comment>
<dbReference type="RefSeq" id="WP_211529794.1">
    <property type="nucleotide sequence ID" value="NZ_JWHL01000001.1"/>
</dbReference>
<feature type="binding site" evidence="7">
    <location>
        <position position="338"/>
    </location>
    <ligand>
        <name>3-phosphoshikimate</name>
        <dbReference type="ChEBI" id="CHEBI:145989"/>
    </ligand>
</feature>
<comment type="caution">
    <text evidence="9">The sequence shown here is derived from an EMBL/GenBank/DDBJ whole genome shotgun (WGS) entry which is preliminary data.</text>
</comment>
<feature type="binding site" evidence="7">
    <location>
        <position position="27"/>
    </location>
    <ligand>
        <name>3-phosphoshikimate</name>
        <dbReference type="ChEBI" id="CHEBI:145989"/>
    </ligand>
</feature>
<dbReference type="AlphaFoldDB" id="A0A8J8B4M5"/>
<feature type="binding site" evidence="7">
    <location>
        <position position="342"/>
    </location>
    <ligand>
        <name>phosphoenolpyruvate</name>
        <dbReference type="ChEBI" id="CHEBI:58702"/>
    </ligand>
</feature>
<feature type="active site" description="Proton acceptor" evidence="7">
    <location>
        <position position="311"/>
    </location>
</feature>
<evidence type="ECO:0000256" key="6">
    <source>
        <dbReference type="ARBA" id="ARBA00044633"/>
    </source>
</evidence>
<evidence type="ECO:0000259" key="8">
    <source>
        <dbReference type="Pfam" id="PF00275"/>
    </source>
</evidence>
<accession>A0A8J8B4M5</accession>
<dbReference type="PIRSF" id="PIRSF000505">
    <property type="entry name" value="EPSPS"/>
    <property type="match status" value="1"/>
</dbReference>
<feature type="binding site" evidence="7">
    <location>
        <position position="167"/>
    </location>
    <ligand>
        <name>3-phosphoshikimate</name>
        <dbReference type="ChEBI" id="CHEBI:145989"/>
    </ligand>
</feature>
<dbReference type="InterPro" id="IPR001986">
    <property type="entry name" value="Enolpyruvate_Tfrase_dom"/>
</dbReference>
<feature type="binding site" evidence="7">
    <location>
        <position position="22"/>
    </location>
    <ligand>
        <name>3-phosphoshikimate</name>
        <dbReference type="ChEBI" id="CHEBI:145989"/>
    </ligand>
</feature>
<feature type="binding site" evidence="7">
    <location>
        <position position="311"/>
    </location>
    <ligand>
        <name>3-phosphoshikimate</name>
        <dbReference type="ChEBI" id="CHEBI:145989"/>
    </ligand>
</feature>
<dbReference type="GO" id="GO:0008652">
    <property type="term" value="P:amino acid biosynthetic process"/>
    <property type="evidence" value="ECO:0007669"/>
    <property type="project" value="UniProtKB-KW"/>
</dbReference>
<reference evidence="9" key="1">
    <citation type="submission" date="2014-12" db="EMBL/GenBank/DDBJ databases">
        <authorList>
            <person name="Huang H.-H."/>
            <person name="Chen S.-C."/>
            <person name="Lai M.-C."/>
        </authorList>
    </citation>
    <scope>NUCLEOTIDE SEQUENCE</scope>
    <source>
        <strain evidence="9">K1F9705b</strain>
    </source>
</reference>
<dbReference type="EC" id="2.5.1.19" evidence="7"/>
<dbReference type="EMBL" id="JWHL01000001">
    <property type="protein sequence ID" value="MBR1368199.1"/>
    <property type="molecule type" value="Genomic_DNA"/>
</dbReference>
<dbReference type="Pfam" id="PF00275">
    <property type="entry name" value="EPSP_synthase"/>
    <property type="match status" value="1"/>
</dbReference>
<comment type="caution">
    <text evidence="7">Lacks conserved residue(s) required for the propagation of feature annotation.</text>
</comment>
<evidence type="ECO:0000256" key="3">
    <source>
        <dbReference type="ARBA" id="ARBA00022605"/>
    </source>
</evidence>
<evidence type="ECO:0000256" key="2">
    <source>
        <dbReference type="ARBA" id="ARBA00009948"/>
    </source>
</evidence>
<comment type="subunit">
    <text evidence="7">Monomer.</text>
</comment>
<dbReference type="InterPro" id="IPR013792">
    <property type="entry name" value="RNA3'P_cycl/enolpyr_Trfase_a/b"/>
</dbReference>
<sequence>MIVHLEKRQDPVDLVIQAPPSKSYTHRAFIAAALADGESFIEDPLIAEDTLLTLQALRTLGVKVEEEEGGIRIHGTRGALRPGRPVTIDLKNSGTSMRLLASVSLLADHPVILTGSPRMCERPIGDLVEAINRIGGTVRYLGRPGYPPIEVSGRLLGGQVRLPSGVSSQFVTSLLMTAPYAAEPIEVRTGENPVSASYLGITTDLMRNFGINVDESKPGLFRVPNTSAYLSRRYSVEGDYSSASYFFGIGAICGGEVTVTNLKKGSPQGDRGFPAILEMMGCRVQSGETSVHLRMEGPLSGTDINMSSMPDTVQTLSAVAAFADSPTEITGVGHLRHKESDRIEAIRRVLTALGAEVVASGDAIRITSGRLHGGVIDPENDHRTAMSGALLGLGIGDVSILDAGCVAKSYPAFWDLLMEAGLWNGM</sequence>
<dbReference type="PROSITE" id="PS00104">
    <property type="entry name" value="EPSP_SYNTHASE_1"/>
    <property type="match status" value="1"/>
</dbReference>
<comment type="catalytic activity">
    <reaction evidence="6">
        <text>3-phosphoshikimate + phosphoenolpyruvate = 5-O-(1-carboxyvinyl)-3-phosphoshikimate + phosphate</text>
        <dbReference type="Rhea" id="RHEA:21256"/>
        <dbReference type="ChEBI" id="CHEBI:43474"/>
        <dbReference type="ChEBI" id="CHEBI:57701"/>
        <dbReference type="ChEBI" id="CHEBI:58702"/>
        <dbReference type="ChEBI" id="CHEBI:145989"/>
        <dbReference type="EC" id="2.5.1.19"/>
    </reaction>
    <physiologicalReaction direction="left-to-right" evidence="6">
        <dbReference type="Rhea" id="RHEA:21257"/>
    </physiologicalReaction>
</comment>
<dbReference type="CDD" id="cd01556">
    <property type="entry name" value="EPSP_synthase"/>
    <property type="match status" value="1"/>
</dbReference>
<proteinExistence type="inferred from homology"/>
<feature type="domain" description="Enolpyruvate transferase" evidence="8">
    <location>
        <begin position="10"/>
        <end position="416"/>
    </location>
</feature>
<evidence type="ECO:0000256" key="5">
    <source>
        <dbReference type="ARBA" id="ARBA00023141"/>
    </source>
</evidence>
<evidence type="ECO:0000256" key="4">
    <source>
        <dbReference type="ARBA" id="ARBA00022679"/>
    </source>
</evidence>
<dbReference type="UniPathway" id="UPA00053">
    <property type="reaction ID" value="UER00089"/>
</dbReference>
<dbReference type="GO" id="GO:0003866">
    <property type="term" value="F:3-phosphoshikimate 1-carboxyvinyltransferase activity"/>
    <property type="evidence" value="ECO:0007669"/>
    <property type="project" value="UniProtKB-UniRule"/>
</dbReference>
<dbReference type="HAMAP" id="MF_00210">
    <property type="entry name" value="EPSP_synth"/>
    <property type="match status" value="1"/>
</dbReference>
<dbReference type="OrthoDB" id="43788at2157"/>
<feature type="binding site" evidence="7">
    <location>
        <position position="169"/>
    </location>
    <ligand>
        <name>phosphoenolpyruvate</name>
        <dbReference type="ChEBI" id="CHEBI:58702"/>
    </ligand>
</feature>
<feature type="binding site" evidence="7">
    <location>
        <position position="23"/>
    </location>
    <ligand>
        <name>3-phosphoshikimate</name>
        <dbReference type="ChEBI" id="CHEBI:145989"/>
    </ligand>
</feature>
<feature type="binding site" evidence="7">
    <location>
        <position position="168"/>
    </location>
    <ligand>
        <name>3-phosphoshikimate</name>
        <dbReference type="ChEBI" id="CHEBI:145989"/>
    </ligand>
</feature>
<evidence type="ECO:0000256" key="1">
    <source>
        <dbReference type="ARBA" id="ARBA00004811"/>
    </source>
</evidence>
<protein>
    <recommendedName>
        <fullName evidence="7">3-phosphoshikimate 1-carboxyvinyltransferase</fullName>
        <ecNumber evidence="7">2.5.1.19</ecNumber>
    </recommendedName>
    <alternativeName>
        <fullName evidence="7">5-enolpyruvylshikimate-3-phosphate synthase</fullName>
        <shortName evidence="7">EPSP synthase</shortName>
        <shortName evidence="7">EPSPS</shortName>
    </alternativeName>
</protein>
<keyword evidence="10" id="KW-1185">Reference proteome</keyword>
<evidence type="ECO:0000313" key="10">
    <source>
        <dbReference type="Proteomes" id="UP000730161"/>
    </source>
</evidence>
<name>A0A8J8B4M5_9EURY</name>
<feature type="binding site" evidence="7">
    <location>
        <position position="22"/>
    </location>
    <ligand>
        <name>phosphoenolpyruvate</name>
        <dbReference type="ChEBI" id="CHEBI:58702"/>
    </ligand>
</feature>
<keyword evidence="4 7" id="KW-0808">Transferase</keyword>
<feature type="binding site" evidence="7">
    <location>
        <position position="122"/>
    </location>
    <ligand>
        <name>phosphoenolpyruvate</name>
        <dbReference type="ChEBI" id="CHEBI:58702"/>
    </ligand>
</feature>
<dbReference type="PANTHER" id="PTHR21090">
    <property type="entry name" value="AROM/DEHYDROQUINATE SYNTHASE"/>
    <property type="match status" value="1"/>
</dbReference>
<keyword evidence="7" id="KW-0963">Cytoplasm</keyword>
<feature type="binding site" evidence="7">
    <location>
        <position position="94"/>
    </location>
    <ligand>
        <name>phosphoenolpyruvate</name>
        <dbReference type="ChEBI" id="CHEBI:58702"/>
    </ligand>
</feature>
<feature type="binding site" evidence="7">
    <location>
        <position position="383"/>
    </location>
    <ligand>
        <name>phosphoenolpyruvate</name>
        <dbReference type="ChEBI" id="CHEBI:58702"/>
    </ligand>
</feature>
<dbReference type="InterPro" id="IPR006264">
    <property type="entry name" value="EPSP_synthase"/>
</dbReference>
<feature type="binding site" evidence="7">
    <location>
        <position position="408"/>
    </location>
    <ligand>
        <name>phosphoenolpyruvate</name>
        <dbReference type="ChEBI" id="CHEBI:58702"/>
    </ligand>
</feature>
<evidence type="ECO:0000256" key="7">
    <source>
        <dbReference type="HAMAP-Rule" id="MF_00210"/>
    </source>
</evidence>
<evidence type="ECO:0000313" key="9">
    <source>
        <dbReference type="EMBL" id="MBR1368199.1"/>
    </source>
</evidence>
<keyword evidence="5 7" id="KW-0057">Aromatic amino acid biosynthesis</keyword>
<comment type="subcellular location">
    <subcellularLocation>
        <location evidence="7">Cytoplasm</location>
    </subcellularLocation>
</comment>
<dbReference type="NCBIfam" id="TIGR01356">
    <property type="entry name" value="aroA"/>
    <property type="match status" value="1"/>
</dbReference>
<dbReference type="GO" id="GO:0009423">
    <property type="term" value="P:chorismate biosynthetic process"/>
    <property type="evidence" value="ECO:0007669"/>
    <property type="project" value="UniProtKB-UniRule"/>
</dbReference>
<dbReference type="PANTHER" id="PTHR21090:SF5">
    <property type="entry name" value="PENTAFUNCTIONAL AROM POLYPEPTIDE"/>
    <property type="match status" value="1"/>
</dbReference>
<organism evidence="9 10">
    <name type="scientific">Methanocalculus chunghsingensis</name>
    <dbReference type="NCBI Taxonomy" id="156457"/>
    <lineage>
        <taxon>Archaea</taxon>
        <taxon>Methanobacteriati</taxon>
        <taxon>Methanobacteriota</taxon>
        <taxon>Stenosarchaea group</taxon>
        <taxon>Methanomicrobia</taxon>
        <taxon>Methanomicrobiales</taxon>
        <taxon>Methanocalculaceae</taxon>
        <taxon>Methanocalculus</taxon>
    </lineage>
</organism>
<dbReference type="InterPro" id="IPR036968">
    <property type="entry name" value="Enolpyruvate_Tfrase_sf"/>
</dbReference>
<dbReference type="Proteomes" id="UP000730161">
    <property type="component" value="Unassembled WGS sequence"/>
</dbReference>
<dbReference type="Gene3D" id="3.65.10.10">
    <property type="entry name" value="Enolpyruvate transferase domain"/>
    <property type="match status" value="2"/>
</dbReference>
<comment type="function">
    <text evidence="7">Catalyzes the transfer of the enolpyruvyl moiety of phosphoenolpyruvate (PEP) to the 5-hydroxyl of shikimate-3-phosphate (S3P) to produce enolpyruvyl shikimate-3-phosphate and inorganic phosphate.</text>
</comment>